<dbReference type="EMBL" id="KN823013">
    <property type="protein sequence ID" value="KIO27164.1"/>
    <property type="molecule type" value="Genomic_DNA"/>
</dbReference>
<dbReference type="HOGENOM" id="CLU_2514309_0_0_1"/>
<reference evidence="1 2" key="1">
    <citation type="submission" date="2014-04" db="EMBL/GenBank/DDBJ databases">
        <authorList>
            <consortium name="DOE Joint Genome Institute"/>
            <person name="Kuo A."/>
            <person name="Girlanda M."/>
            <person name="Perotto S."/>
            <person name="Kohler A."/>
            <person name="Nagy L.G."/>
            <person name="Floudas D."/>
            <person name="Copeland A."/>
            <person name="Barry K.W."/>
            <person name="Cichocki N."/>
            <person name="Veneault-Fourrey C."/>
            <person name="LaButti K."/>
            <person name="Lindquist E.A."/>
            <person name="Lipzen A."/>
            <person name="Lundell T."/>
            <person name="Morin E."/>
            <person name="Murat C."/>
            <person name="Sun H."/>
            <person name="Tunlid A."/>
            <person name="Henrissat B."/>
            <person name="Grigoriev I.V."/>
            <person name="Hibbett D.S."/>
            <person name="Martin F."/>
            <person name="Nordberg H.P."/>
            <person name="Cantor M.N."/>
            <person name="Hua S.X."/>
        </authorList>
    </citation>
    <scope>NUCLEOTIDE SEQUENCE [LARGE SCALE GENOMIC DNA]</scope>
    <source>
        <strain evidence="1 2">MUT 4182</strain>
    </source>
</reference>
<protein>
    <submittedName>
        <fullName evidence="1">Uncharacterized protein</fullName>
    </submittedName>
</protein>
<evidence type="ECO:0000313" key="2">
    <source>
        <dbReference type="Proteomes" id="UP000054248"/>
    </source>
</evidence>
<reference evidence="2" key="2">
    <citation type="submission" date="2015-01" db="EMBL/GenBank/DDBJ databases">
        <title>Evolutionary Origins and Diversification of the Mycorrhizal Mutualists.</title>
        <authorList>
            <consortium name="DOE Joint Genome Institute"/>
            <consortium name="Mycorrhizal Genomics Consortium"/>
            <person name="Kohler A."/>
            <person name="Kuo A."/>
            <person name="Nagy L.G."/>
            <person name="Floudas D."/>
            <person name="Copeland A."/>
            <person name="Barry K.W."/>
            <person name="Cichocki N."/>
            <person name="Veneault-Fourrey C."/>
            <person name="LaButti K."/>
            <person name="Lindquist E.A."/>
            <person name="Lipzen A."/>
            <person name="Lundell T."/>
            <person name="Morin E."/>
            <person name="Murat C."/>
            <person name="Riley R."/>
            <person name="Ohm R."/>
            <person name="Sun H."/>
            <person name="Tunlid A."/>
            <person name="Henrissat B."/>
            <person name="Grigoriev I.V."/>
            <person name="Hibbett D.S."/>
            <person name="Martin F."/>
        </authorList>
    </citation>
    <scope>NUCLEOTIDE SEQUENCE [LARGE SCALE GENOMIC DNA]</scope>
    <source>
        <strain evidence="2">MUT 4182</strain>
    </source>
</reference>
<dbReference type="STRING" id="1051891.A0A0C3QKY2"/>
<dbReference type="AlphaFoldDB" id="A0A0C3QKY2"/>
<dbReference type="Proteomes" id="UP000054248">
    <property type="component" value="Unassembled WGS sequence"/>
</dbReference>
<proteinExistence type="predicted"/>
<gene>
    <name evidence="1" type="ORF">M407DRAFT_193813</name>
</gene>
<evidence type="ECO:0000313" key="1">
    <source>
        <dbReference type="EMBL" id="KIO27164.1"/>
    </source>
</evidence>
<dbReference type="OrthoDB" id="3172239at2759"/>
<keyword evidence="2" id="KW-1185">Reference proteome</keyword>
<sequence length="85" mass="9814">MTWLCPKLSFVDLNYKEASYVEEDEEMDGGQLLEGVQKRWSGEHDIPAALQPSRFRIWSGGQRCTSIRSRAEAIKLIVPSFEVYY</sequence>
<organism evidence="1 2">
    <name type="scientific">Tulasnella calospora MUT 4182</name>
    <dbReference type="NCBI Taxonomy" id="1051891"/>
    <lineage>
        <taxon>Eukaryota</taxon>
        <taxon>Fungi</taxon>
        <taxon>Dikarya</taxon>
        <taxon>Basidiomycota</taxon>
        <taxon>Agaricomycotina</taxon>
        <taxon>Agaricomycetes</taxon>
        <taxon>Cantharellales</taxon>
        <taxon>Tulasnellaceae</taxon>
        <taxon>Tulasnella</taxon>
    </lineage>
</organism>
<accession>A0A0C3QKY2</accession>
<name>A0A0C3QKY2_9AGAM</name>